<comment type="caution">
    <text evidence="1">The sequence shown here is derived from an EMBL/GenBank/DDBJ whole genome shotgun (WGS) entry which is preliminary data.</text>
</comment>
<accession>A0ABN9SZ92</accession>
<feature type="non-terminal residue" evidence="1">
    <location>
        <position position="1"/>
    </location>
</feature>
<proteinExistence type="predicted"/>
<sequence>VRPATQARYAASVLAFAAAMGVVADCWVSKDLPLVDALLVEYFEQLFLGAGSKVAARYALAALAHRFGVSLRAPSVFPLAKGALSGWGKLGSDVTSEPLCWAAACLMAEYLAKLQTEEVMQAARGLVLQFDTFARMGLVVGASALVMGDNNHSRVTKAGLQDDTVLIDGQSRVGVAGAFVALASYNRTLKEAASAVVLPPKVTAHLPRHGGPSEDYRLSARSLADIQARGRRLSTAVKAEAKRAEARQLSFLA</sequence>
<dbReference type="Proteomes" id="UP001189429">
    <property type="component" value="Unassembled WGS sequence"/>
</dbReference>
<dbReference type="EMBL" id="CAUYUJ010014187">
    <property type="protein sequence ID" value="CAK0837949.1"/>
    <property type="molecule type" value="Genomic_DNA"/>
</dbReference>
<evidence type="ECO:0008006" key="3">
    <source>
        <dbReference type="Google" id="ProtNLM"/>
    </source>
</evidence>
<organism evidence="1 2">
    <name type="scientific">Prorocentrum cordatum</name>
    <dbReference type="NCBI Taxonomy" id="2364126"/>
    <lineage>
        <taxon>Eukaryota</taxon>
        <taxon>Sar</taxon>
        <taxon>Alveolata</taxon>
        <taxon>Dinophyceae</taxon>
        <taxon>Prorocentrales</taxon>
        <taxon>Prorocentraceae</taxon>
        <taxon>Prorocentrum</taxon>
    </lineage>
</organism>
<protein>
    <recommendedName>
        <fullName evidence="3">Anaphase-promoting complex subunit 1</fullName>
    </recommendedName>
</protein>
<gene>
    <name evidence="1" type="ORF">PCOR1329_LOCUS34015</name>
</gene>
<keyword evidence="2" id="KW-1185">Reference proteome</keyword>
<reference evidence="1" key="1">
    <citation type="submission" date="2023-10" db="EMBL/GenBank/DDBJ databases">
        <authorList>
            <person name="Chen Y."/>
            <person name="Shah S."/>
            <person name="Dougan E. K."/>
            <person name="Thang M."/>
            <person name="Chan C."/>
        </authorList>
    </citation>
    <scope>NUCLEOTIDE SEQUENCE [LARGE SCALE GENOMIC DNA]</scope>
</reference>
<evidence type="ECO:0000313" key="2">
    <source>
        <dbReference type="Proteomes" id="UP001189429"/>
    </source>
</evidence>
<name>A0ABN9SZ92_9DINO</name>
<evidence type="ECO:0000313" key="1">
    <source>
        <dbReference type="EMBL" id="CAK0837949.1"/>
    </source>
</evidence>